<feature type="transmembrane region" description="Helical" evidence="11">
    <location>
        <begin position="237"/>
        <end position="259"/>
    </location>
</feature>
<dbReference type="InterPro" id="IPR039731">
    <property type="entry name" value="Rce1"/>
</dbReference>
<dbReference type="HOGENOM" id="CLU_049909_1_0_1"/>
<feature type="domain" description="CAAX prenyl protease 2/Lysostaphin resistance protein A-like" evidence="12">
    <location>
        <begin position="169"/>
        <end position="278"/>
    </location>
</feature>
<dbReference type="STRING" id="685588.A0A067T338"/>
<keyword evidence="3" id="KW-0645">Protease</keyword>
<dbReference type="GO" id="GO:0004222">
    <property type="term" value="F:metalloendopeptidase activity"/>
    <property type="evidence" value="ECO:0007669"/>
    <property type="project" value="InterPro"/>
</dbReference>
<dbReference type="OrthoDB" id="271604at2759"/>
<evidence type="ECO:0000256" key="5">
    <source>
        <dbReference type="ARBA" id="ARBA00022801"/>
    </source>
</evidence>
<dbReference type="EMBL" id="KL142376">
    <property type="protein sequence ID" value="KDR77595.1"/>
    <property type="molecule type" value="Genomic_DNA"/>
</dbReference>
<feature type="transmembrane region" description="Helical" evidence="11">
    <location>
        <begin position="127"/>
        <end position="147"/>
    </location>
</feature>
<dbReference type="Proteomes" id="UP000027222">
    <property type="component" value="Unassembled WGS sequence"/>
</dbReference>
<proteinExistence type="inferred from homology"/>
<evidence type="ECO:0000259" key="12">
    <source>
        <dbReference type="Pfam" id="PF02517"/>
    </source>
</evidence>
<reference evidence="14" key="1">
    <citation type="journal article" date="2014" name="Proc. Natl. Acad. Sci. U.S.A.">
        <title>Extensive sampling of basidiomycete genomes demonstrates inadequacy of the white-rot/brown-rot paradigm for wood decay fungi.</title>
        <authorList>
            <person name="Riley R."/>
            <person name="Salamov A.A."/>
            <person name="Brown D.W."/>
            <person name="Nagy L.G."/>
            <person name="Floudas D."/>
            <person name="Held B.W."/>
            <person name="Levasseur A."/>
            <person name="Lombard V."/>
            <person name="Morin E."/>
            <person name="Otillar R."/>
            <person name="Lindquist E.A."/>
            <person name="Sun H."/>
            <person name="LaButti K.M."/>
            <person name="Schmutz J."/>
            <person name="Jabbour D."/>
            <person name="Luo H."/>
            <person name="Baker S.E."/>
            <person name="Pisabarro A.G."/>
            <person name="Walton J.D."/>
            <person name="Blanchette R.A."/>
            <person name="Henrissat B."/>
            <person name="Martin F."/>
            <person name="Cullen D."/>
            <person name="Hibbett D.S."/>
            <person name="Grigoriev I.V."/>
        </authorList>
    </citation>
    <scope>NUCLEOTIDE SEQUENCE [LARGE SCALE GENOMIC DNA]</scope>
    <source>
        <strain evidence="14">CBS 339.88</strain>
    </source>
</reference>
<evidence type="ECO:0000313" key="13">
    <source>
        <dbReference type="EMBL" id="KDR77595.1"/>
    </source>
</evidence>
<evidence type="ECO:0000256" key="10">
    <source>
        <dbReference type="ARBA" id="ARBA00049729"/>
    </source>
</evidence>
<evidence type="ECO:0000256" key="3">
    <source>
        <dbReference type="ARBA" id="ARBA00022670"/>
    </source>
</evidence>
<evidence type="ECO:0000256" key="7">
    <source>
        <dbReference type="ARBA" id="ARBA00022989"/>
    </source>
</evidence>
<keyword evidence="4 11" id="KW-0812">Transmembrane</keyword>
<evidence type="ECO:0000256" key="2">
    <source>
        <dbReference type="ARBA" id="ARBA00006897"/>
    </source>
</evidence>
<feature type="transmembrane region" description="Helical" evidence="11">
    <location>
        <begin position="265"/>
        <end position="284"/>
    </location>
</feature>
<evidence type="ECO:0000256" key="4">
    <source>
        <dbReference type="ARBA" id="ARBA00022692"/>
    </source>
</evidence>
<dbReference type="InterPro" id="IPR003675">
    <property type="entry name" value="Rce1/LyrA-like_dom"/>
</dbReference>
<dbReference type="EC" id="3.4.26.1" evidence="10"/>
<protein>
    <recommendedName>
        <fullName evidence="10">intramembrane prenyl-peptidase Rce1</fullName>
        <ecNumber evidence="10">3.4.26.1</ecNumber>
    </recommendedName>
</protein>
<organism evidence="13 14">
    <name type="scientific">Galerina marginata (strain CBS 339.88)</name>
    <dbReference type="NCBI Taxonomy" id="685588"/>
    <lineage>
        <taxon>Eukaryota</taxon>
        <taxon>Fungi</taxon>
        <taxon>Dikarya</taxon>
        <taxon>Basidiomycota</taxon>
        <taxon>Agaricomycotina</taxon>
        <taxon>Agaricomycetes</taxon>
        <taxon>Agaricomycetidae</taxon>
        <taxon>Agaricales</taxon>
        <taxon>Agaricineae</taxon>
        <taxon>Strophariaceae</taxon>
        <taxon>Galerina</taxon>
    </lineage>
</organism>
<dbReference type="AlphaFoldDB" id="A0A067T338"/>
<dbReference type="GO" id="GO:0005789">
    <property type="term" value="C:endoplasmic reticulum membrane"/>
    <property type="evidence" value="ECO:0007669"/>
    <property type="project" value="UniProtKB-SubCell"/>
</dbReference>
<comment type="catalytic activity">
    <reaction evidence="9">
        <text>Hydrolyzes the peptide bond -P2-(S-farnesyl or geranylgeranyl)C-P1'-P2'-P3'-COOH where P1' and P2' are amino acids with aliphatic sidechains and P3' is any C-terminal residue.</text>
        <dbReference type="EC" id="3.4.26.1"/>
    </reaction>
</comment>
<dbReference type="GO" id="GO:0071586">
    <property type="term" value="P:CAAX-box protein processing"/>
    <property type="evidence" value="ECO:0007669"/>
    <property type="project" value="InterPro"/>
</dbReference>
<sequence length="337" mass="38205">MQLLFSEPLLSTSSAHLMSLGLAVIYVGSLYLSKNARLSFAKAPRSAKGDGSEPRGKEKNERWRDDPDVIRARLVAVSVATLVCCLCVFGVLWAHVGGTLRNLDLAADATLLRLGLPLSFEFRFKDVYPHLVTPILFIGPLFGGYLGKELPGQRNWLWESHMKARFLSIQGVRNYCVAPLTEEIVFRGCVLAIYHLSGASRTRMIFLAPLTFGMAHIHHAWDTYNTHGRHYAALKRAIITSCFQLGYTTLFGFHVSYLFLRTGSIFPPITAHIVCNIMGIPEIGYELRKFQRYRHAIISIYLIGIVGFVYTLTRWTRTDDNFYWAVEGDERYKLGRY</sequence>
<evidence type="ECO:0000256" key="1">
    <source>
        <dbReference type="ARBA" id="ARBA00004477"/>
    </source>
</evidence>
<keyword evidence="7 11" id="KW-1133">Transmembrane helix</keyword>
<evidence type="ECO:0000256" key="6">
    <source>
        <dbReference type="ARBA" id="ARBA00022824"/>
    </source>
</evidence>
<gene>
    <name evidence="13" type="ORF">GALMADRAFT_245743</name>
</gene>
<name>A0A067T338_GALM3</name>
<evidence type="ECO:0000256" key="9">
    <source>
        <dbReference type="ARBA" id="ARBA00047280"/>
    </source>
</evidence>
<evidence type="ECO:0000313" key="14">
    <source>
        <dbReference type="Proteomes" id="UP000027222"/>
    </source>
</evidence>
<accession>A0A067T338</accession>
<keyword evidence="8 11" id="KW-0472">Membrane</keyword>
<feature type="transmembrane region" description="Helical" evidence="11">
    <location>
        <begin position="74"/>
        <end position="96"/>
    </location>
</feature>
<feature type="transmembrane region" description="Helical" evidence="11">
    <location>
        <begin position="15"/>
        <end position="32"/>
    </location>
</feature>
<dbReference type="PANTHER" id="PTHR13046:SF0">
    <property type="entry name" value="CAAX PRENYL PROTEASE 2"/>
    <property type="match status" value="1"/>
</dbReference>
<feature type="transmembrane region" description="Helical" evidence="11">
    <location>
        <begin position="296"/>
        <end position="313"/>
    </location>
</feature>
<comment type="subcellular location">
    <subcellularLocation>
        <location evidence="1">Endoplasmic reticulum membrane</location>
        <topology evidence="1">Multi-pass membrane protein</topology>
    </subcellularLocation>
</comment>
<keyword evidence="14" id="KW-1185">Reference proteome</keyword>
<dbReference type="PANTHER" id="PTHR13046">
    <property type="entry name" value="PROTEASE U48 CAAX PRENYL PROTEASE RCE1"/>
    <property type="match status" value="1"/>
</dbReference>
<keyword evidence="6" id="KW-0256">Endoplasmic reticulum</keyword>
<dbReference type="Pfam" id="PF02517">
    <property type="entry name" value="Rce1-like"/>
    <property type="match status" value="1"/>
</dbReference>
<keyword evidence="5" id="KW-0378">Hydrolase</keyword>
<evidence type="ECO:0000256" key="11">
    <source>
        <dbReference type="SAM" id="Phobius"/>
    </source>
</evidence>
<evidence type="ECO:0000256" key="8">
    <source>
        <dbReference type="ARBA" id="ARBA00023136"/>
    </source>
</evidence>
<comment type="similarity">
    <text evidence="2">Belongs to the peptidase U48 family.</text>
</comment>